<dbReference type="InterPro" id="IPR002347">
    <property type="entry name" value="SDR_fam"/>
</dbReference>
<dbReference type="PANTHER" id="PTHR42898">
    <property type="entry name" value="TROPINONE REDUCTASE"/>
    <property type="match status" value="1"/>
</dbReference>
<evidence type="ECO:0000313" key="4">
    <source>
        <dbReference type="Proteomes" id="UP000694853"/>
    </source>
</evidence>
<dbReference type="RefSeq" id="XP_027337961.1">
    <property type="nucleotide sequence ID" value="XM_027482160.1"/>
</dbReference>
<protein>
    <submittedName>
        <fullName evidence="5">Tropinone reductase homolog At5g06060 isoform X2</fullName>
    </submittedName>
</protein>
<dbReference type="SUPFAM" id="SSF51735">
    <property type="entry name" value="NAD(P)-binding Rossmann-fold domains"/>
    <property type="match status" value="1"/>
</dbReference>
<evidence type="ECO:0000313" key="5">
    <source>
        <dbReference type="RefSeq" id="XP_027337961.1"/>
    </source>
</evidence>
<keyword evidence="1" id="KW-0521">NADP</keyword>
<comment type="similarity">
    <text evidence="3">Belongs to the short-chain dehydrogenases/reductases (SDR) family. SDR65C subfamily.</text>
</comment>
<reference evidence="4" key="1">
    <citation type="journal article" date="2019" name="Toxins">
        <title>Detection of Abrin-Like and Prepropulchellin-Like Toxin Genes and Transcripts Using Whole Genome Sequencing and Full-Length Transcript Sequencing of Abrus precatorius.</title>
        <authorList>
            <person name="Hovde B.T."/>
            <person name="Daligault H.E."/>
            <person name="Hanschen E.R."/>
            <person name="Kunde Y.A."/>
            <person name="Johnson M.B."/>
            <person name="Starkenburg S.R."/>
            <person name="Johnson S.L."/>
        </authorList>
    </citation>
    <scope>NUCLEOTIDE SEQUENCE [LARGE SCALE GENOMIC DNA]</scope>
</reference>
<dbReference type="PANTHER" id="PTHR42898:SF6">
    <property type="entry name" value="NADP-DEPENDENT MANNITOL DEHYDROGENASE"/>
    <property type="match status" value="1"/>
</dbReference>
<dbReference type="Gene3D" id="3.40.50.720">
    <property type="entry name" value="NAD(P)-binding Rossmann-like Domain"/>
    <property type="match status" value="1"/>
</dbReference>
<proteinExistence type="inferred from homology"/>
<keyword evidence="4" id="KW-1185">Reference proteome</keyword>
<dbReference type="AlphaFoldDB" id="A0A8B8K2T1"/>
<keyword evidence="2" id="KW-0560">Oxidoreductase</keyword>
<sequence>MSNSESSSTGSRWSLKGTTALVTGGTRGIGHAVVEELAEFGASVYTCSRNEDELNACLKEWKKKGFSVSGSVCDASSPPQRENLIQQVTSTFNGKLNILVNNVGTNVRKPTIEYTAEEYSKLMTTNLDSAYHLSQLTYSLLKASGNGSIVFISSVASLTSVGSGTIYAATKAAINHLTKYLACEWAKDNIRSNCVAPWYTKTPLAEPMLAKKEFVNEVLSRTPIKRIAETHEVSSLVTFLCLPAASYITGQIVSVDGGFTANGFQPSMIS</sequence>
<evidence type="ECO:0000256" key="1">
    <source>
        <dbReference type="ARBA" id="ARBA00022857"/>
    </source>
</evidence>
<evidence type="ECO:0000256" key="2">
    <source>
        <dbReference type="ARBA" id="ARBA00023002"/>
    </source>
</evidence>
<reference evidence="5" key="2">
    <citation type="submission" date="2025-08" db="UniProtKB">
        <authorList>
            <consortium name="RefSeq"/>
        </authorList>
    </citation>
    <scope>IDENTIFICATION</scope>
    <source>
        <tissue evidence="5">Young leaves</tissue>
    </source>
</reference>
<dbReference type="PRINTS" id="PR00081">
    <property type="entry name" value="GDHRDH"/>
</dbReference>
<dbReference type="FunFam" id="3.40.50.720:FF:000084">
    <property type="entry name" value="Short-chain dehydrogenase reductase"/>
    <property type="match status" value="1"/>
</dbReference>
<dbReference type="InterPro" id="IPR036291">
    <property type="entry name" value="NAD(P)-bd_dom_sf"/>
</dbReference>
<gene>
    <name evidence="5" type="primary">LOC113851624</name>
</gene>
<dbReference type="Pfam" id="PF13561">
    <property type="entry name" value="adh_short_C2"/>
    <property type="match status" value="1"/>
</dbReference>
<dbReference type="InterPro" id="IPR045000">
    <property type="entry name" value="TR"/>
</dbReference>
<evidence type="ECO:0000256" key="3">
    <source>
        <dbReference type="ARBA" id="ARBA00025714"/>
    </source>
</evidence>
<dbReference type="Proteomes" id="UP000694853">
    <property type="component" value="Unplaced"/>
</dbReference>
<accession>A0A8B8K2T1</accession>
<dbReference type="GO" id="GO:0016491">
    <property type="term" value="F:oxidoreductase activity"/>
    <property type="evidence" value="ECO:0007669"/>
    <property type="project" value="UniProtKB-KW"/>
</dbReference>
<dbReference type="GeneID" id="113851624"/>
<organism evidence="4 5">
    <name type="scientific">Abrus precatorius</name>
    <name type="common">Indian licorice</name>
    <name type="synonym">Glycine abrus</name>
    <dbReference type="NCBI Taxonomy" id="3816"/>
    <lineage>
        <taxon>Eukaryota</taxon>
        <taxon>Viridiplantae</taxon>
        <taxon>Streptophyta</taxon>
        <taxon>Embryophyta</taxon>
        <taxon>Tracheophyta</taxon>
        <taxon>Spermatophyta</taxon>
        <taxon>Magnoliopsida</taxon>
        <taxon>eudicotyledons</taxon>
        <taxon>Gunneridae</taxon>
        <taxon>Pentapetalae</taxon>
        <taxon>rosids</taxon>
        <taxon>fabids</taxon>
        <taxon>Fabales</taxon>
        <taxon>Fabaceae</taxon>
        <taxon>Papilionoideae</taxon>
        <taxon>50 kb inversion clade</taxon>
        <taxon>NPAAA clade</taxon>
        <taxon>indigoferoid/millettioid clade</taxon>
        <taxon>Abreae</taxon>
        <taxon>Abrus</taxon>
    </lineage>
</organism>
<name>A0A8B8K2T1_ABRPR</name>
<dbReference type="PRINTS" id="PR00080">
    <property type="entry name" value="SDRFAMILY"/>
</dbReference>